<organism evidence="2 3">
    <name type="scientific">Acidovorax lacteus</name>
    <dbReference type="NCBI Taxonomy" id="1924988"/>
    <lineage>
        <taxon>Bacteria</taxon>
        <taxon>Pseudomonadati</taxon>
        <taxon>Pseudomonadota</taxon>
        <taxon>Betaproteobacteria</taxon>
        <taxon>Burkholderiales</taxon>
        <taxon>Comamonadaceae</taxon>
        <taxon>Acidovorax</taxon>
    </lineage>
</organism>
<keyword evidence="1" id="KW-0472">Membrane</keyword>
<feature type="transmembrane region" description="Helical" evidence="1">
    <location>
        <begin position="162"/>
        <end position="186"/>
    </location>
</feature>
<comment type="caution">
    <text evidence="2">The sequence shown here is derived from an EMBL/GenBank/DDBJ whole genome shotgun (WGS) entry which is preliminary data.</text>
</comment>
<sequence>MRRLGLPQPAWMQPPAAAPDTLERSTLALALALWLSSLVLPAATGPDGQSLNGAQVFAFGLGALLYIWPAAWLWPLELAAVASNALLWAHALRRWRGRGGPAGHRMASALLWCAVAALNAHWGWRSHALLSPAGAGFVAWTAAFALVAASAVLRQARVLGAVALRAALLLAVAALVGVAGVGLLLWRAL</sequence>
<feature type="transmembrane region" description="Helical" evidence="1">
    <location>
        <begin position="65"/>
        <end position="87"/>
    </location>
</feature>
<reference evidence="3" key="1">
    <citation type="journal article" date="2019" name="Int. J. Syst. Evol. Microbiol.">
        <title>The Global Catalogue of Microorganisms (GCM) 10K type strain sequencing project: providing services to taxonomists for standard genome sequencing and annotation.</title>
        <authorList>
            <consortium name="The Broad Institute Genomics Platform"/>
            <consortium name="The Broad Institute Genome Sequencing Center for Infectious Disease"/>
            <person name="Wu L."/>
            <person name="Ma J."/>
        </authorList>
    </citation>
    <scope>NUCLEOTIDE SEQUENCE [LARGE SCALE GENOMIC DNA]</scope>
    <source>
        <strain evidence="3">JCM 31890</strain>
    </source>
</reference>
<dbReference type="EMBL" id="BAABEX010000007">
    <property type="protein sequence ID" value="GAA4421389.1"/>
    <property type="molecule type" value="Genomic_DNA"/>
</dbReference>
<gene>
    <name evidence="2" type="ORF">GCM10023090_10380</name>
</gene>
<dbReference type="Proteomes" id="UP001501788">
    <property type="component" value="Unassembled WGS sequence"/>
</dbReference>
<feature type="transmembrane region" description="Helical" evidence="1">
    <location>
        <begin position="130"/>
        <end position="153"/>
    </location>
</feature>
<dbReference type="RefSeq" id="WP_345061868.1">
    <property type="nucleotide sequence ID" value="NZ_BAABEX010000007.1"/>
</dbReference>
<accession>A0ABP8L4B2</accession>
<evidence type="ECO:0000313" key="2">
    <source>
        <dbReference type="EMBL" id="GAA4421389.1"/>
    </source>
</evidence>
<name>A0ABP8L4B2_9BURK</name>
<keyword evidence="1" id="KW-0812">Transmembrane</keyword>
<feature type="transmembrane region" description="Helical" evidence="1">
    <location>
        <begin position="107"/>
        <end position="124"/>
    </location>
</feature>
<keyword evidence="3" id="KW-1185">Reference proteome</keyword>
<evidence type="ECO:0000256" key="1">
    <source>
        <dbReference type="SAM" id="Phobius"/>
    </source>
</evidence>
<keyword evidence="1" id="KW-1133">Transmembrane helix</keyword>
<protein>
    <submittedName>
        <fullName evidence="2">Uncharacterized protein</fullName>
    </submittedName>
</protein>
<evidence type="ECO:0000313" key="3">
    <source>
        <dbReference type="Proteomes" id="UP001501788"/>
    </source>
</evidence>
<proteinExistence type="predicted"/>